<sequence length="250" mass="26266">MRLREYDRPFDVAVTVLGNAFEDPDLPRAALFGRIGADAFCVVVADDGKLEYLLDRGGAPGDLNLDLMRRDLGVLARYALQRLVAEPASRLWNGLFRSTVWAATTPLCTTFITGTWHGAAFDCAGALPAGPASALLAGSSAGRTEGPARTLAALIPHDRALTTALARAIADPTDRAALDAAAGDLAPTELTVAAVAAGLVGADIEADVTVDRVATAGIWPAGTSSAVHVTPLWWNDLDWYLLPAPRRRGL</sequence>
<gene>
    <name evidence="1" type="ORF">Ari01nite_62150</name>
</gene>
<proteinExistence type="predicted"/>
<comment type="caution">
    <text evidence="1">The sequence shown here is derived from an EMBL/GenBank/DDBJ whole genome shotgun (WGS) entry which is preliminary data.</text>
</comment>
<organism evidence="1 2">
    <name type="scientific">Paractinoplanes rishiriensis</name>
    <dbReference type="NCBI Taxonomy" id="1050105"/>
    <lineage>
        <taxon>Bacteria</taxon>
        <taxon>Bacillati</taxon>
        <taxon>Actinomycetota</taxon>
        <taxon>Actinomycetes</taxon>
        <taxon>Micromonosporales</taxon>
        <taxon>Micromonosporaceae</taxon>
        <taxon>Paractinoplanes</taxon>
    </lineage>
</organism>
<keyword evidence="2" id="KW-1185">Reference proteome</keyword>
<name>A0A919MZT9_9ACTN</name>
<dbReference type="RefSeq" id="WP_203785763.1">
    <property type="nucleotide sequence ID" value="NZ_BOMV01000065.1"/>
</dbReference>
<accession>A0A919MZT9</accession>
<evidence type="ECO:0000313" key="1">
    <source>
        <dbReference type="EMBL" id="GIE98750.1"/>
    </source>
</evidence>
<dbReference type="Proteomes" id="UP000636960">
    <property type="component" value="Unassembled WGS sequence"/>
</dbReference>
<dbReference type="EMBL" id="BOMV01000065">
    <property type="protein sequence ID" value="GIE98750.1"/>
    <property type="molecule type" value="Genomic_DNA"/>
</dbReference>
<dbReference type="AlphaFoldDB" id="A0A919MZT9"/>
<protein>
    <submittedName>
        <fullName evidence="1">Uncharacterized protein</fullName>
    </submittedName>
</protein>
<evidence type="ECO:0000313" key="2">
    <source>
        <dbReference type="Proteomes" id="UP000636960"/>
    </source>
</evidence>
<reference evidence="1" key="1">
    <citation type="submission" date="2021-01" db="EMBL/GenBank/DDBJ databases">
        <title>Whole genome shotgun sequence of Actinoplanes rishiriensis NBRC 108556.</title>
        <authorList>
            <person name="Komaki H."/>
            <person name="Tamura T."/>
        </authorList>
    </citation>
    <scope>NUCLEOTIDE SEQUENCE</scope>
    <source>
        <strain evidence="1">NBRC 108556</strain>
    </source>
</reference>